<evidence type="ECO:0000313" key="7">
    <source>
        <dbReference type="Proteomes" id="UP000807542"/>
    </source>
</evidence>
<comment type="caution">
    <text evidence="6">The sequence shown here is derived from an EMBL/GenBank/DDBJ whole genome shotgun (WGS) entry which is preliminary data.</text>
</comment>
<dbReference type="InterPro" id="IPR033753">
    <property type="entry name" value="GCV_H/Fam206"/>
</dbReference>
<name>A0A9D7AG67_9GAMM</name>
<dbReference type="AlphaFoldDB" id="A0A9D7AG67"/>
<dbReference type="InterPro" id="IPR003016">
    <property type="entry name" value="2-oxoA_DH_lipoyl-BS"/>
</dbReference>
<dbReference type="GO" id="GO:0019464">
    <property type="term" value="P:glycine decarboxylation via glycine cleavage system"/>
    <property type="evidence" value="ECO:0007669"/>
    <property type="project" value="InterPro"/>
</dbReference>
<dbReference type="EMBL" id="JADRCQ010000001">
    <property type="protein sequence ID" value="MBK5072175.1"/>
    <property type="molecule type" value="Genomic_DNA"/>
</dbReference>
<dbReference type="Proteomes" id="UP001296969">
    <property type="component" value="Unassembled WGS sequence"/>
</dbReference>
<dbReference type="PANTHER" id="PTHR11715">
    <property type="entry name" value="GLYCINE CLEAVAGE SYSTEM H PROTEIN"/>
    <property type="match status" value="1"/>
</dbReference>
<comment type="cofactor">
    <cofactor evidence="1">
        <name>(R)-lipoate</name>
        <dbReference type="ChEBI" id="CHEBI:83088"/>
    </cofactor>
</comment>
<dbReference type="EMBL" id="JADRCP010000001">
    <property type="protein sequence ID" value="MBK5175484.1"/>
    <property type="molecule type" value="Genomic_DNA"/>
</dbReference>
<dbReference type="PROSITE" id="PS00189">
    <property type="entry name" value="LIPOYL"/>
    <property type="match status" value="1"/>
</dbReference>
<dbReference type="GO" id="GO:0009249">
    <property type="term" value="P:protein lipoylation"/>
    <property type="evidence" value="ECO:0007669"/>
    <property type="project" value="TreeGrafter"/>
</dbReference>
<accession>A0A9D7AG67</accession>
<protein>
    <submittedName>
        <fullName evidence="6">Glycine cleavage system protein H</fullName>
    </submittedName>
</protein>
<dbReference type="Pfam" id="PF01597">
    <property type="entry name" value="GCV_H"/>
    <property type="match status" value="1"/>
</dbReference>
<dbReference type="GO" id="GO:0005737">
    <property type="term" value="C:cytoplasm"/>
    <property type="evidence" value="ECO:0007669"/>
    <property type="project" value="TreeGrafter"/>
</dbReference>
<keyword evidence="8" id="KW-1185">Reference proteome</keyword>
<comment type="similarity">
    <text evidence="2">Belongs to the GcvH family.</text>
</comment>
<evidence type="ECO:0000313" key="8">
    <source>
        <dbReference type="Proteomes" id="UP001296969"/>
    </source>
</evidence>
<keyword evidence="3" id="KW-0450">Lipoyl</keyword>
<evidence type="ECO:0000256" key="1">
    <source>
        <dbReference type="ARBA" id="ARBA00001938"/>
    </source>
</evidence>
<proteinExistence type="inferred from homology"/>
<dbReference type="Proteomes" id="UP000807542">
    <property type="component" value="Unassembled WGS sequence"/>
</dbReference>
<evidence type="ECO:0000313" key="5">
    <source>
        <dbReference type="EMBL" id="MBK5072175.1"/>
    </source>
</evidence>
<dbReference type="GO" id="GO:0005960">
    <property type="term" value="C:glycine cleavage complex"/>
    <property type="evidence" value="ECO:0007669"/>
    <property type="project" value="InterPro"/>
</dbReference>
<reference evidence="6 8" key="1">
    <citation type="submission" date="2020-11" db="EMBL/GenBank/DDBJ databases">
        <title>Insectihabitans protaetiae gen. nov. sp. nov. and Insectihabitans allomyrinae sp. nov., isolated from larvae of Protaetia brevitarsis seulensis and Allomyrina dichotoma, respectively.</title>
        <authorList>
            <person name="Lee S.D."/>
            <person name="Byeon Y.-S."/>
            <person name="Kim S.-M."/>
            <person name="Yang H.L."/>
            <person name="Kim I.S."/>
        </authorList>
    </citation>
    <scope>NUCLEOTIDE SEQUENCE</scope>
    <source>
        <strain evidence="6">CWB-B4</strain>
        <strain evidence="5 8">CWB-B43</strain>
    </source>
</reference>
<dbReference type="InterPro" id="IPR000089">
    <property type="entry name" value="Biotin_lipoyl"/>
</dbReference>
<evidence type="ECO:0000256" key="2">
    <source>
        <dbReference type="ARBA" id="ARBA00009249"/>
    </source>
</evidence>
<feature type="domain" description="Lipoyl-binding" evidence="4">
    <location>
        <begin position="22"/>
        <end position="104"/>
    </location>
</feature>
<dbReference type="SUPFAM" id="SSF51230">
    <property type="entry name" value="Single hybrid motif"/>
    <property type="match status" value="1"/>
</dbReference>
<gene>
    <name evidence="6" type="ORF">I2492_03985</name>
    <name evidence="5" type="ORF">I2493_03985</name>
</gene>
<dbReference type="InterPro" id="IPR011053">
    <property type="entry name" value="Single_hybrid_motif"/>
</dbReference>
<evidence type="ECO:0000313" key="6">
    <source>
        <dbReference type="EMBL" id="MBK5175484.1"/>
    </source>
</evidence>
<dbReference type="RefSeq" id="WP_228397342.1">
    <property type="nucleotide sequence ID" value="NZ_JADRCP010000001.1"/>
</dbReference>
<evidence type="ECO:0000259" key="4">
    <source>
        <dbReference type="PROSITE" id="PS50968"/>
    </source>
</evidence>
<dbReference type="InterPro" id="IPR002930">
    <property type="entry name" value="GCV_H"/>
</dbReference>
<dbReference type="NCBIfam" id="NF002270">
    <property type="entry name" value="PRK01202.1"/>
    <property type="match status" value="1"/>
</dbReference>
<evidence type="ECO:0000256" key="3">
    <source>
        <dbReference type="ARBA" id="ARBA00022823"/>
    </source>
</evidence>
<sequence>MKTKVTKFTPYFEWVSHYHQSQYRVGITDFAQQTLGEIVYLELPQTGSMVKKDEPCGFVESKKSVVDILAPLSGVIVAENRSLLVNPEKINQSPYEDGWLFTVQVDDSQQWNSLLESEPHLENGKGIQND</sequence>
<organism evidence="6 7">
    <name type="scientific">Limnobaculum xujianqingii</name>
    <dbReference type="NCBI Taxonomy" id="2738837"/>
    <lineage>
        <taxon>Bacteria</taxon>
        <taxon>Pseudomonadati</taxon>
        <taxon>Pseudomonadota</taxon>
        <taxon>Gammaproteobacteria</taxon>
        <taxon>Enterobacterales</taxon>
        <taxon>Budviciaceae</taxon>
        <taxon>Limnobaculum</taxon>
    </lineage>
</organism>
<dbReference type="Gene3D" id="2.40.50.100">
    <property type="match status" value="1"/>
</dbReference>
<dbReference type="PROSITE" id="PS50968">
    <property type="entry name" value="BIOTINYL_LIPOYL"/>
    <property type="match status" value="1"/>
</dbReference>
<dbReference type="CDD" id="cd06848">
    <property type="entry name" value="GCS_H"/>
    <property type="match status" value="1"/>
</dbReference>
<dbReference type="PANTHER" id="PTHR11715:SF3">
    <property type="entry name" value="GLYCINE CLEAVAGE SYSTEM H PROTEIN-RELATED"/>
    <property type="match status" value="1"/>
</dbReference>